<evidence type="ECO:0000256" key="1">
    <source>
        <dbReference type="SAM" id="Phobius"/>
    </source>
</evidence>
<feature type="transmembrane region" description="Helical" evidence="1">
    <location>
        <begin position="49"/>
        <end position="74"/>
    </location>
</feature>
<accession>A0A2V4BL37</accession>
<proteinExistence type="predicted"/>
<evidence type="ECO:0000313" key="2">
    <source>
        <dbReference type="EMBL" id="PXY39252.1"/>
    </source>
</evidence>
<feature type="transmembrane region" description="Helical" evidence="1">
    <location>
        <begin position="9"/>
        <end position="29"/>
    </location>
</feature>
<evidence type="ECO:0000313" key="3">
    <source>
        <dbReference type="Proteomes" id="UP000247903"/>
    </source>
</evidence>
<reference evidence="2 3" key="1">
    <citation type="submission" date="2018-05" db="EMBL/GenBank/DDBJ databases">
        <title>Flavobacterium sp. strain IMCC34759, incomplete genome.</title>
        <authorList>
            <person name="Joung Y."/>
            <person name="Cho J."/>
        </authorList>
    </citation>
    <scope>NUCLEOTIDE SEQUENCE [LARGE SCALE GENOMIC DNA]</scope>
    <source>
        <strain evidence="2 3">IMCC34759</strain>
    </source>
</reference>
<gene>
    <name evidence="2" type="ORF">DMB65_18555</name>
</gene>
<name>A0A2V4BL37_9FLAO</name>
<keyword evidence="3" id="KW-1185">Reference proteome</keyword>
<keyword evidence="1" id="KW-0472">Membrane</keyword>
<keyword evidence="1" id="KW-0812">Transmembrane</keyword>
<dbReference type="Proteomes" id="UP000247903">
    <property type="component" value="Unassembled WGS sequence"/>
</dbReference>
<protein>
    <submittedName>
        <fullName evidence="2">Uncharacterized protein</fullName>
    </submittedName>
</protein>
<dbReference type="EMBL" id="QJHK01000021">
    <property type="protein sequence ID" value="PXY39252.1"/>
    <property type="molecule type" value="Genomic_DNA"/>
</dbReference>
<dbReference type="AlphaFoldDB" id="A0A2V4BL37"/>
<organism evidence="2 3">
    <name type="scientific">Flavobacterium cheongpyeongense</name>
    <dbReference type="NCBI Taxonomy" id="2212651"/>
    <lineage>
        <taxon>Bacteria</taxon>
        <taxon>Pseudomonadati</taxon>
        <taxon>Bacteroidota</taxon>
        <taxon>Flavobacteriia</taxon>
        <taxon>Flavobacteriales</taxon>
        <taxon>Flavobacteriaceae</taxon>
        <taxon>Flavobacterium</taxon>
    </lineage>
</organism>
<feature type="transmembrane region" description="Helical" evidence="1">
    <location>
        <begin position="95"/>
        <end position="119"/>
    </location>
</feature>
<sequence>MLRKIFTKYLFFILISLFGFGFVLAYLFGDEQSYGINKTVGWAYDISTEVFYTALIFTFSQVLFLVGYLIIFFLGRKTNYHLSITHFEIILLTLIFYENFIINMIFCVFSIILFFINIFKSHKQE</sequence>
<comment type="caution">
    <text evidence="2">The sequence shown here is derived from an EMBL/GenBank/DDBJ whole genome shotgun (WGS) entry which is preliminary data.</text>
</comment>
<keyword evidence="1" id="KW-1133">Transmembrane helix</keyword>